<accession>A0A2P7B358</accession>
<dbReference type="PROSITE" id="PS50109">
    <property type="entry name" value="HIS_KIN"/>
    <property type="match status" value="1"/>
</dbReference>
<feature type="transmembrane region" description="Helical" evidence="1">
    <location>
        <begin position="7"/>
        <end position="28"/>
    </location>
</feature>
<gene>
    <name evidence="3" type="ORF">CU103_25345</name>
</gene>
<name>A0A2P7B358_9HYPH</name>
<dbReference type="CDD" id="cd00075">
    <property type="entry name" value="HATPase"/>
    <property type="match status" value="1"/>
</dbReference>
<protein>
    <recommendedName>
        <fullName evidence="2">Histidine kinase domain-containing protein</fullName>
    </recommendedName>
</protein>
<reference evidence="4" key="1">
    <citation type="submission" date="2017-11" db="EMBL/GenBank/DDBJ databases">
        <authorList>
            <person name="Kuznetsova I."/>
            <person name="Sazanova A."/>
            <person name="Chirak E."/>
            <person name="Safronova V."/>
            <person name="Willems A."/>
        </authorList>
    </citation>
    <scope>NUCLEOTIDE SEQUENCE [LARGE SCALE GENOMIC DNA]</scope>
    <source>
        <strain evidence="4">CCBAU 03422</strain>
    </source>
</reference>
<dbReference type="InterPro" id="IPR036890">
    <property type="entry name" value="HATPase_C_sf"/>
</dbReference>
<keyword evidence="1" id="KW-0472">Membrane</keyword>
<evidence type="ECO:0000313" key="4">
    <source>
        <dbReference type="Proteomes" id="UP000241764"/>
    </source>
</evidence>
<dbReference type="Gene3D" id="3.30.565.10">
    <property type="entry name" value="Histidine kinase-like ATPase, C-terminal domain"/>
    <property type="match status" value="1"/>
</dbReference>
<dbReference type="InterPro" id="IPR005467">
    <property type="entry name" value="His_kinase_dom"/>
</dbReference>
<keyword evidence="1" id="KW-1133">Transmembrane helix</keyword>
<dbReference type="SMART" id="SM00387">
    <property type="entry name" value="HATPase_c"/>
    <property type="match status" value="1"/>
</dbReference>
<sequence>MMKWGKYLTTIVYVVLVVAAGLCFWSFLRADLYRVQTDEIMSQTFEIQDRASQAREKLATIKGYLYIANATNKPQPRLLPEVMLLAFNLKALLQLEYVDRFLDTSEIDMLERTVAQINETLLPHIKANDELDEALQSIAKFETDVFRISGVTLAHSLTLRATAAIEARAIRNKLFFAVAILVLSIALLFILQQSSVARRKDHHIRSFASLFAHMTRSRIAALRVFLNRDCPQSPDALAAARSTIAELDEINEGMMTMGHARTRSKIAALGDLLGDIEKNCPVRLQMEIEDDAGAVIVPAYQFHLLIDELVRNSVNAVARKSDPLIMIKAQVRHRFWRRAQLVLTVIDNGVGMPASILAKAREPFFSTKAGVHVGLGLTNCVELVRTMAGKLKITSAPEKGTVVRIVYVL</sequence>
<dbReference type="RefSeq" id="WP_106666800.1">
    <property type="nucleotide sequence ID" value="NZ_PGGM01000015.1"/>
</dbReference>
<dbReference type="Proteomes" id="UP000241764">
    <property type="component" value="Unassembled WGS sequence"/>
</dbReference>
<proteinExistence type="predicted"/>
<keyword evidence="1" id="KW-0812">Transmembrane</keyword>
<keyword evidence="4" id="KW-1185">Reference proteome</keyword>
<evidence type="ECO:0000256" key="1">
    <source>
        <dbReference type="SAM" id="Phobius"/>
    </source>
</evidence>
<feature type="transmembrane region" description="Helical" evidence="1">
    <location>
        <begin position="174"/>
        <end position="191"/>
    </location>
</feature>
<comment type="caution">
    <text evidence="3">The sequence shown here is derived from an EMBL/GenBank/DDBJ whole genome shotgun (WGS) entry which is preliminary data.</text>
</comment>
<dbReference type="InterPro" id="IPR003594">
    <property type="entry name" value="HATPase_dom"/>
</dbReference>
<feature type="domain" description="Histidine kinase" evidence="2">
    <location>
        <begin position="210"/>
        <end position="409"/>
    </location>
</feature>
<dbReference type="SUPFAM" id="SSF55874">
    <property type="entry name" value="ATPase domain of HSP90 chaperone/DNA topoisomerase II/histidine kinase"/>
    <property type="match status" value="1"/>
</dbReference>
<dbReference type="PANTHER" id="PTHR43065">
    <property type="entry name" value="SENSOR HISTIDINE KINASE"/>
    <property type="match status" value="1"/>
</dbReference>
<dbReference type="AlphaFoldDB" id="A0A2P7B358"/>
<evidence type="ECO:0000313" key="3">
    <source>
        <dbReference type="EMBL" id="PSH60891.1"/>
    </source>
</evidence>
<evidence type="ECO:0000259" key="2">
    <source>
        <dbReference type="PROSITE" id="PS50109"/>
    </source>
</evidence>
<dbReference type="OrthoDB" id="9785691at2"/>
<dbReference type="EMBL" id="PGGM01000015">
    <property type="protein sequence ID" value="PSH60891.1"/>
    <property type="molecule type" value="Genomic_DNA"/>
</dbReference>
<organism evidence="3 4">
    <name type="scientific">Phyllobacterium sophorae</name>
    <dbReference type="NCBI Taxonomy" id="1520277"/>
    <lineage>
        <taxon>Bacteria</taxon>
        <taxon>Pseudomonadati</taxon>
        <taxon>Pseudomonadota</taxon>
        <taxon>Alphaproteobacteria</taxon>
        <taxon>Hyphomicrobiales</taxon>
        <taxon>Phyllobacteriaceae</taxon>
        <taxon>Phyllobacterium</taxon>
    </lineage>
</organism>
<dbReference type="Pfam" id="PF02518">
    <property type="entry name" value="HATPase_c"/>
    <property type="match status" value="1"/>
</dbReference>